<dbReference type="EMBL" id="CAEZYQ010000003">
    <property type="protein sequence ID" value="CAB4732593.1"/>
    <property type="molecule type" value="Genomic_DNA"/>
</dbReference>
<evidence type="ECO:0000256" key="1">
    <source>
        <dbReference type="SAM" id="MobiDB-lite"/>
    </source>
</evidence>
<reference evidence="2" key="1">
    <citation type="submission" date="2020-05" db="EMBL/GenBank/DDBJ databases">
        <authorList>
            <person name="Chiriac C."/>
            <person name="Salcher M."/>
            <person name="Ghai R."/>
            <person name="Kavagutti S V."/>
        </authorList>
    </citation>
    <scope>NUCLEOTIDE SEQUENCE</scope>
</reference>
<evidence type="ECO:0000313" key="2">
    <source>
        <dbReference type="EMBL" id="CAB4732593.1"/>
    </source>
</evidence>
<accession>A0A6J6SCZ2</accession>
<gene>
    <name evidence="2" type="ORF">UFOPK2761_00625</name>
</gene>
<proteinExistence type="predicted"/>
<sequence length="55" mass="5831">MTAPVPEERDEPTLPTEGTPPGEHESELTDGSEPGSAEEAEQEHNAGTTEDEPSQ</sequence>
<organism evidence="2">
    <name type="scientific">freshwater metagenome</name>
    <dbReference type="NCBI Taxonomy" id="449393"/>
    <lineage>
        <taxon>unclassified sequences</taxon>
        <taxon>metagenomes</taxon>
        <taxon>ecological metagenomes</taxon>
    </lineage>
</organism>
<feature type="region of interest" description="Disordered" evidence="1">
    <location>
        <begin position="1"/>
        <end position="55"/>
    </location>
</feature>
<name>A0A6J6SCZ2_9ZZZZ</name>
<protein>
    <submittedName>
        <fullName evidence="2">Unannotated protein</fullName>
    </submittedName>
</protein>
<dbReference type="AlphaFoldDB" id="A0A6J6SCZ2"/>